<dbReference type="RefSeq" id="WP_108633443.1">
    <property type="nucleotide sequence ID" value="NZ_QCXX01000002.1"/>
</dbReference>
<sequence length="162" mass="18423">MSENDYTENMLWKFVDGNLSEQQKNDLLQQCAANKTLADKLEEIKSAHSQLKHLLEESIIPGPQLTTIIMSEINKFEMAKMESDKRFDSIIIVATFLILTGCLGVPLYYCITNVAYKDSLLATLSNDLFLYCIPIVLAFIAALFFSSRIRLTLLKEGLMRNF</sequence>
<name>A0A363NWJ2_9SPHI</name>
<accession>A0A363NWJ2</accession>
<dbReference type="EMBL" id="QCXX01000002">
    <property type="protein sequence ID" value="PUV25110.1"/>
    <property type="molecule type" value="Genomic_DNA"/>
</dbReference>
<dbReference type="OrthoDB" id="707779at2"/>
<gene>
    <name evidence="2" type="ORF">DCO56_09215</name>
</gene>
<keyword evidence="1" id="KW-0812">Transmembrane</keyword>
<evidence type="ECO:0000256" key="1">
    <source>
        <dbReference type="SAM" id="Phobius"/>
    </source>
</evidence>
<keyword evidence="1" id="KW-1133">Transmembrane helix</keyword>
<feature type="transmembrane region" description="Helical" evidence="1">
    <location>
        <begin position="128"/>
        <end position="145"/>
    </location>
</feature>
<evidence type="ECO:0000313" key="3">
    <source>
        <dbReference type="Proteomes" id="UP000250831"/>
    </source>
</evidence>
<dbReference type="Proteomes" id="UP000250831">
    <property type="component" value="Unassembled WGS sequence"/>
</dbReference>
<keyword evidence="3" id="KW-1185">Reference proteome</keyword>
<reference evidence="2 3" key="1">
    <citation type="submission" date="2018-04" db="EMBL/GenBank/DDBJ databases">
        <title>Sphingobacterium sp. M46 Genome.</title>
        <authorList>
            <person name="Cheng J."/>
            <person name="Li Y."/>
        </authorList>
    </citation>
    <scope>NUCLEOTIDE SEQUENCE [LARGE SCALE GENOMIC DNA]</scope>
    <source>
        <strain evidence="2 3">M46</strain>
    </source>
</reference>
<evidence type="ECO:0000313" key="2">
    <source>
        <dbReference type="EMBL" id="PUV25110.1"/>
    </source>
</evidence>
<keyword evidence="1" id="KW-0472">Membrane</keyword>
<proteinExistence type="predicted"/>
<feature type="transmembrane region" description="Helical" evidence="1">
    <location>
        <begin position="90"/>
        <end position="116"/>
    </location>
</feature>
<comment type="caution">
    <text evidence="2">The sequence shown here is derived from an EMBL/GenBank/DDBJ whole genome shotgun (WGS) entry which is preliminary data.</text>
</comment>
<protein>
    <recommendedName>
        <fullName evidence="4">Zinc-finger domain-containing protein</fullName>
    </recommendedName>
</protein>
<dbReference type="AlphaFoldDB" id="A0A363NWJ2"/>
<organism evidence="2 3">
    <name type="scientific">Sphingobacterium athyrii</name>
    <dbReference type="NCBI Taxonomy" id="2152717"/>
    <lineage>
        <taxon>Bacteria</taxon>
        <taxon>Pseudomonadati</taxon>
        <taxon>Bacteroidota</taxon>
        <taxon>Sphingobacteriia</taxon>
        <taxon>Sphingobacteriales</taxon>
        <taxon>Sphingobacteriaceae</taxon>
        <taxon>Sphingobacterium</taxon>
    </lineage>
</organism>
<evidence type="ECO:0008006" key="4">
    <source>
        <dbReference type="Google" id="ProtNLM"/>
    </source>
</evidence>